<keyword evidence="3" id="KW-1185">Reference proteome</keyword>
<sequence>MANGSSSSYDHIKQVKVPLQITITSSVISGEAHLTPNLNTNKNGFQCIRCGISMDKTKSIFINIQPAPLLQAKINQSNMSMEILSKCSESNMSLESAEDSCRQCGLSSSLHAGKLPEGKSCSDFNQNKLNISSSTESDSVCSEDENFTTAVESASDISPEKPCINLHTISTGFVHPQQLKTPLFSHLEIEHQSIHYPCTDCHVVVLNELLKDHQSGDQEAISLMLQVSCSIPTKESIECQTVEDFSRNDVGIDWNRLGMYPEIDGDLLSYSLACLMIAELIFAVILNIGVILCASRISYRVFRVQTTLQVMHNKVGTAEPKTLQIVKNMIDIKFSEMTAYGIVKLNPALIVSSFGSVLTYGLLVINVNRP</sequence>
<dbReference type="Proteomes" id="UP001054837">
    <property type="component" value="Unassembled WGS sequence"/>
</dbReference>
<reference evidence="2 3" key="1">
    <citation type="submission" date="2021-06" db="EMBL/GenBank/DDBJ databases">
        <title>Caerostris darwini draft genome.</title>
        <authorList>
            <person name="Kono N."/>
            <person name="Arakawa K."/>
        </authorList>
    </citation>
    <scope>NUCLEOTIDE SEQUENCE [LARGE SCALE GENOMIC DNA]</scope>
</reference>
<evidence type="ECO:0008006" key="4">
    <source>
        <dbReference type="Google" id="ProtNLM"/>
    </source>
</evidence>
<keyword evidence="1" id="KW-0812">Transmembrane</keyword>
<feature type="transmembrane region" description="Helical" evidence="1">
    <location>
        <begin position="267"/>
        <end position="293"/>
    </location>
</feature>
<proteinExistence type="predicted"/>
<comment type="caution">
    <text evidence="2">The sequence shown here is derived from an EMBL/GenBank/DDBJ whole genome shotgun (WGS) entry which is preliminary data.</text>
</comment>
<evidence type="ECO:0000256" key="1">
    <source>
        <dbReference type="SAM" id="Phobius"/>
    </source>
</evidence>
<dbReference type="EMBL" id="BPLQ01005646">
    <property type="protein sequence ID" value="GIY16190.1"/>
    <property type="molecule type" value="Genomic_DNA"/>
</dbReference>
<name>A0AAV4R7G3_9ARAC</name>
<evidence type="ECO:0000313" key="3">
    <source>
        <dbReference type="Proteomes" id="UP001054837"/>
    </source>
</evidence>
<keyword evidence="1" id="KW-0472">Membrane</keyword>
<feature type="transmembrane region" description="Helical" evidence="1">
    <location>
        <begin position="345"/>
        <end position="365"/>
    </location>
</feature>
<dbReference type="AlphaFoldDB" id="A0AAV4R7G3"/>
<organism evidence="2 3">
    <name type="scientific">Caerostris darwini</name>
    <dbReference type="NCBI Taxonomy" id="1538125"/>
    <lineage>
        <taxon>Eukaryota</taxon>
        <taxon>Metazoa</taxon>
        <taxon>Ecdysozoa</taxon>
        <taxon>Arthropoda</taxon>
        <taxon>Chelicerata</taxon>
        <taxon>Arachnida</taxon>
        <taxon>Araneae</taxon>
        <taxon>Araneomorphae</taxon>
        <taxon>Entelegynae</taxon>
        <taxon>Araneoidea</taxon>
        <taxon>Araneidae</taxon>
        <taxon>Caerostris</taxon>
    </lineage>
</organism>
<gene>
    <name evidence="2" type="primary">AVEN_197033_2</name>
    <name evidence="2" type="ORF">CDAR_366931</name>
</gene>
<evidence type="ECO:0000313" key="2">
    <source>
        <dbReference type="EMBL" id="GIY16190.1"/>
    </source>
</evidence>
<accession>A0AAV4R7G3</accession>
<keyword evidence="1" id="KW-1133">Transmembrane helix</keyword>
<protein>
    <recommendedName>
        <fullName evidence="4">Gustatory receptor</fullName>
    </recommendedName>
</protein>